<dbReference type="Pfam" id="PF00392">
    <property type="entry name" value="GntR"/>
    <property type="match status" value="1"/>
</dbReference>
<dbReference type="Proteomes" id="UP000316649">
    <property type="component" value="Unassembled WGS sequence"/>
</dbReference>
<dbReference type="CDD" id="cd07377">
    <property type="entry name" value="WHTH_GntR"/>
    <property type="match status" value="1"/>
</dbReference>
<comment type="caution">
    <text evidence="6">The sequence shown here is derived from an EMBL/GenBank/DDBJ whole genome shotgun (WGS) entry which is preliminary data.</text>
</comment>
<reference evidence="6 7" key="1">
    <citation type="submission" date="2019-07" db="EMBL/GenBank/DDBJ databases">
        <title>The pathways for chlorine oxyanion respiration interact through the shared metabolite chlorate.</title>
        <authorList>
            <person name="Barnum T.P."/>
            <person name="Cheng Y."/>
            <person name="Hill K.A."/>
            <person name="Lucas L.N."/>
            <person name="Carlson H.K."/>
            <person name="Coates J.D."/>
        </authorList>
    </citation>
    <scope>NUCLEOTIDE SEQUENCE [LARGE SCALE GENOMIC DNA]</scope>
    <source>
        <strain evidence="6 7">BK-1</strain>
    </source>
</reference>
<dbReference type="PRINTS" id="PR00035">
    <property type="entry name" value="HTHGNTR"/>
</dbReference>
<keyword evidence="2" id="KW-0238">DNA-binding</keyword>
<keyword evidence="1" id="KW-0805">Transcription regulation</keyword>
<evidence type="ECO:0000256" key="1">
    <source>
        <dbReference type="ARBA" id="ARBA00023015"/>
    </source>
</evidence>
<dbReference type="AlphaFoldDB" id="A0A557SKC9"/>
<evidence type="ECO:0000259" key="5">
    <source>
        <dbReference type="PROSITE" id="PS50949"/>
    </source>
</evidence>
<evidence type="ECO:0000256" key="4">
    <source>
        <dbReference type="SAM" id="MobiDB-lite"/>
    </source>
</evidence>
<dbReference type="SUPFAM" id="SSF46785">
    <property type="entry name" value="Winged helix' DNA-binding domain"/>
    <property type="match status" value="1"/>
</dbReference>
<dbReference type="InterPro" id="IPR036388">
    <property type="entry name" value="WH-like_DNA-bd_sf"/>
</dbReference>
<feature type="region of interest" description="Disordered" evidence="4">
    <location>
        <begin position="1"/>
        <end position="22"/>
    </location>
</feature>
<dbReference type="GO" id="GO:0003700">
    <property type="term" value="F:DNA-binding transcription factor activity"/>
    <property type="evidence" value="ECO:0007669"/>
    <property type="project" value="InterPro"/>
</dbReference>
<dbReference type="InterPro" id="IPR036390">
    <property type="entry name" value="WH_DNA-bd_sf"/>
</dbReference>
<gene>
    <name evidence="6" type="ORF">FHP88_03560</name>
</gene>
<feature type="domain" description="HTH gntR-type" evidence="5">
    <location>
        <begin position="18"/>
        <end position="85"/>
    </location>
</feature>
<accession>A0A557SKC9</accession>
<evidence type="ECO:0000313" key="7">
    <source>
        <dbReference type="Proteomes" id="UP000316649"/>
    </source>
</evidence>
<sequence>MEKGMTKKVEQQKKSSKQSFSDHAYSELKRRILENEISMGNQYMEQEVAELLNMSRTPVREALIKLANEGLVEIRPRHGMRIKPVSLKDMAEICEVLTSLESTAAALTAKRNLSETDIERMKQAVVDMDKALDKDDLDAWAKADERFHKLLVSLSGNERLAALVDTYYDQSHRFRMLTLRLRPKPVNSNKDHRETLEAIIRGDADAARQTHRKHREQSGKMMVELLKGHGLNQL</sequence>
<dbReference type="GO" id="GO:0003677">
    <property type="term" value="F:DNA binding"/>
    <property type="evidence" value="ECO:0007669"/>
    <property type="project" value="UniProtKB-KW"/>
</dbReference>
<evidence type="ECO:0000313" key="6">
    <source>
        <dbReference type="EMBL" id="TVO77886.1"/>
    </source>
</evidence>
<dbReference type="PROSITE" id="PS50949">
    <property type="entry name" value="HTH_GNTR"/>
    <property type="match status" value="1"/>
</dbReference>
<evidence type="ECO:0000256" key="2">
    <source>
        <dbReference type="ARBA" id="ARBA00023125"/>
    </source>
</evidence>
<keyword evidence="3" id="KW-0804">Transcription</keyword>
<dbReference type="InterPro" id="IPR011711">
    <property type="entry name" value="GntR_C"/>
</dbReference>
<proteinExistence type="predicted"/>
<dbReference type="PANTHER" id="PTHR43537:SF24">
    <property type="entry name" value="GLUCONATE OPERON TRANSCRIPTIONAL REPRESSOR"/>
    <property type="match status" value="1"/>
</dbReference>
<dbReference type="PANTHER" id="PTHR43537">
    <property type="entry name" value="TRANSCRIPTIONAL REGULATOR, GNTR FAMILY"/>
    <property type="match status" value="1"/>
</dbReference>
<feature type="compositionally biased region" description="Basic and acidic residues" evidence="4">
    <location>
        <begin position="1"/>
        <end position="13"/>
    </location>
</feature>
<dbReference type="SMART" id="SM00895">
    <property type="entry name" value="FCD"/>
    <property type="match status" value="1"/>
</dbReference>
<dbReference type="EMBL" id="VMNH01000004">
    <property type="protein sequence ID" value="TVO77886.1"/>
    <property type="molecule type" value="Genomic_DNA"/>
</dbReference>
<dbReference type="Gene3D" id="1.20.120.530">
    <property type="entry name" value="GntR ligand-binding domain-like"/>
    <property type="match status" value="1"/>
</dbReference>
<dbReference type="SUPFAM" id="SSF48008">
    <property type="entry name" value="GntR ligand-binding domain-like"/>
    <property type="match status" value="1"/>
</dbReference>
<dbReference type="OrthoDB" id="9799812at2"/>
<organism evidence="6 7">
    <name type="scientific">Sedimenticola selenatireducens</name>
    <dbReference type="NCBI Taxonomy" id="191960"/>
    <lineage>
        <taxon>Bacteria</taxon>
        <taxon>Pseudomonadati</taxon>
        <taxon>Pseudomonadota</taxon>
        <taxon>Gammaproteobacteria</taxon>
        <taxon>Chromatiales</taxon>
        <taxon>Sedimenticolaceae</taxon>
        <taxon>Sedimenticola</taxon>
    </lineage>
</organism>
<dbReference type="Gene3D" id="1.10.10.10">
    <property type="entry name" value="Winged helix-like DNA-binding domain superfamily/Winged helix DNA-binding domain"/>
    <property type="match status" value="1"/>
</dbReference>
<evidence type="ECO:0000256" key="3">
    <source>
        <dbReference type="ARBA" id="ARBA00023163"/>
    </source>
</evidence>
<dbReference type="Pfam" id="PF07729">
    <property type="entry name" value="FCD"/>
    <property type="match status" value="1"/>
</dbReference>
<dbReference type="InterPro" id="IPR000524">
    <property type="entry name" value="Tscrpt_reg_HTH_GntR"/>
</dbReference>
<dbReference type="SMART" id="SM00345">
    <property type="entry name" value="HTH_GNTR"/>
    <property type="match status" value="1"/>
</dbReference>
<name>A0A557SKC9_9GAMM</name>
<dbReference type="InterPro" id="IPR008920">
    <property type="entry name" value="TF_FadR/GntR_C"/>
</dbReference>
<protein>
    <submittedName>
        <fullName evidence="6">GntR family transcriptional regulator</fullName>
    </submittedName>
</protein>
<keyword evidence="7" id="KW-1185">Reference proteome</keyword>